<dbReference type="SUPFAM" id="SSF52540">
    <property type="entry name" value="P-loop containing nucleoside triphosphate hydrolases"/>
    <property type="match status" value="1"/>
</dbReference>
<dbReference type="Pfam" id="PF00005">
    <property type="entry name" value="ABC_tran"/>
    <property type="match status" value="1"/>
</dbReference>
<evidence type="ECO:0000313" key="6">
    <source>
        <dbReference type="Proteomes" id="UP000294856"/>
    </source>
</evidence>
<proteinExistence type="predicted"/>
<evidence type="ECO:0000256" key="2">
    <source>
        <dbReference type="ARBA" id="ARBA00022741"/>
    </source>
</evidence>
<dbReference type="InterPro" id="IPR003593">
    <property type="entry name" value="AAA+_ATPase"/>
</dbReference>
<dbReference type="InterPro" id="IPR017871">
    <property type="entry name" value="ABC_transporter-like_CS"/>
</dbReference>
<evidence type="ECO:0000256" key="1">
    <source>
        <dbReference type="ARBA" id="ARBA00022448"/>
    </source>
</evidence>
<dbReference type="GO" id="GO:0016887">
    <property type="term" value="F:ATP hydrolysis activity"/>
    <property type="evidence" value="ECO:0007669"/>
    <property type="project" value="InterPro"/>
</dbReference>
<dbReference type="PROSITE" id="PS00211">
    <property type="entry name" value="ABC_TRANSPORTER_1"/>
    <property type="match status" value="1"/>
</dbReference>
<dbReference type="InterPro" id="IPR015854">
    <property type="entry name" value="ABC_transpr_LolD-like"/>
</dbReference>
<sequence length="262" mass="27537">MTAVARTDSSVAPPIRYTARPTEGPTVAITLTDVTLTYPDGADRLTALDRVNMHVPGGTIAAVTGASGSGKSSLLAVAATLIRPDSGTVVLETASATENLAGLSRRAAATARRTSMGIVFQQPNLIPSLTAVEQLEVTAYLGGRRRTSRSETSSRAMELLEAVGLTEHAHKRPAQLSGGQRQRVNIARALMNDPALLVVDEPTSALDSERGAAIIALITTIAREHRAATILVTHDPTHLHRMDAVYRMTDGRLTGVAVPAPA</sequence>
<dbReference type="PANTHER" id="PTHR24220:SF685">
    <property type="entry name" value="ABC TRANSPORTER RELATED"/>
    <property type="match status" value="1"/>
</dbReference>
<protein>
    <submittedName>
        <fullName evidence="5">Putative ABC transport system ATP-binding protein</fullName>
    </submittedName>
</protein>
<dbReference type="EMBL" id="SMFR01000001">
    <property type="protein sequence ID" value="TCK00090.1"/>
    <property type="molecule type" value="Genomic_DNA"/>
</dbReference>
<dbReference type="PROSITE" id="PS50893">
    <property type="entry name" value="ABC_TRANSPORTER_2"/>
    <property type="match status" value="1"/>
</dbReference>
<dbReference type="InterPro" id="IPR017911">
    <property type="entry name" value="MacB-like_ATP-bd"/>
</dbReference>
<evidence type="ECO:0000256" key="3">
    <source>
        <dbReference type="ARBA" id="ARBA00022840"/>
    </source>
</evidence>
<keyword evidence="3 5" id="KW-0067">ATP-binding</keyword>
<dbReference type="InterPro" id="IPR003439">
    <property type="entry name" value="ABC_transporter-like_ATP-bd"/>
</dbReference>
<feature type="domain" description="ABC transporter" evidence="4">
    <location>
        <begin position="29"/>
        <end position="260"/>
    </location>
</feature>
<dbReference type="SMART" id="SM00382">
    <property type="entry name" value="AAA"/>
    <property type="match status" value="1"/>
</dbReference>
<dbReference type="AlphaFoldDB" id="A0A4R1G1R6"/>
<reference evidence="5 6" key="1">
    <citation type="submission" date="2019-03" db="EMBL/GenBank/DDBJ databases">
        <title>Genomic Encyclopedia of Type Strains, Phase IV (KMG-IV): sequencing the most valuable type-strain genomes for metagenomic binning, comparative biology and taxonomic classification.</title>
        <authorList>
            <person name="Goeker M."/>
        </authorList>
    </citation>
    <scope>NUCLEOTIDE SEQUENCE [LARGE SCALE GENOMIC DNA]</scope>
    <source>
        <strain evidence="5 6">DSM 44684</strain>
    </source>
</reference>
<name>A0A4R1G1R6_9NOCA</name>
<dbReference type="GO" id="GO:0005524">
    <property type="term" value="F:ATP binding"/>
    <property type="evidence" value="ECO:0007669"/>
    <property type="project" value="UniProtKB-KW"/>
</dbReference>
<comment type="caution">
    <text evidence="5">The sequence shown here is derived from an EMBL/GenBank/DDBJ whole genome shotgun (WGS) entry which is preliminary data.</text>
</comment>
<evidence type="ECO:0000313" key="5">
    <source>
        <dbReference type="EMBL" id="TCK00090.1"/>
    </source>
</evidence>
<keyword evidence="1" id="KW-0813">Transport</keyword>
<accession>A0A4R1G1R6</accession>
<dbReference type="InterPro" id="IPR027417">
    <property type="entry name" value="P-loop_NTPase"/>
</dbReference>
<dbReference type="GO" id="GO:0022857">
    <property type="term" value="F:transmembrane transporter activity"/>
    <property type="evidence" value="ECO:0007669"/>
    <property type="project" value="TreeGrafter"/>
</dbReference>
<dbReference type="STRING" id="1210063.GCA_001612665_02679"/>
<keyword evidence="2" id="KW-0547">Nucleotide-binding</keyword>
<dbReference type="GO" id="GO:0005886">
    <property type="term" value="C:plasma membrane"/>
    <property type="evidence" value="ECO:0007669"/>
    <property type="project" value="TreeGrafter"/>
</dbReference>
<keyword evidence="6" id="KW-1185">Reference proteome</keyword>
<dbReference type="Proteomes" id="UP000294856">
    <property type="component" value="Unassembled WGS sequence"/>
</dbReference>
<dbReference type="Gene3D" id="3.40.50.300">
    <property type="entry name" value="P-loop containing nucleotide triphosphate hydrolases"/>
    <property type="match status" value="1"/>
</dbReference>
<dbReference type="OrthoDB" id="9802264at2"/>
<evidence type="ECO:0000259" key="4">
    <source>
        <dbReference type="PROSITE" id="PS50893"/>
    </source>
</evidence>
<gene>
    <name evidence="5" type="ORF">DFR71_1082</name>
</gene>
<dbReference type="PANTHER" id="PTHR24220">
    <property type="entry name" value="IMPORT ATP-BINDING PROTEIN"/>
    <property type="match status" value="1"/>
</dbReference>
<dbReference type="CDD" id="cd03255">
    <property type="entry name" value="ABC_MJ0796_LolCDE_FtsE"/>
    <property type="match status" value="1"/>
</dbReference>
<organism evidence="5 6">
    <name type="scientific">Nocardia alba</name>
    <dbReference type="NCBI Taxonomy" id="225051"/>
    <lineage>
        <taxon>Bacteria</taxon>
        <taxon>Bacillati</taxon>
        <taxon>Actinomycetota</taxon>
        <taxon>Actinomycetes</taxon>
        <taxon>Mycobacteriales</taxon>
        <taxon>Nocardiaceae</taxon>
        <taxon>Nocardia</taxon>
    </lineage>
</organism>